<dbReference type="InterPro" id="IPR036138">
    <property type="entry name" value="PBP_dimer_sf"/>
</dbReference>
<dbReference type="SUPFAM" id="SSF56519">
    <property type="entry name" value="Penicillin binding protein dimerisation domain"/>
    <property type="match status" value="1"/>
</dbReference>
<dbReference type="PANTHER" id="PTHR30627:SF2">
    <property type="entry name" value="PEPTIDOGLYCAN D,D-TRANSPEPTIDASE MRDA"/>
    <property type="match status" value="1"/>
</dbReference>
<evidence type="ECO:0000313" key="13">
    <source>
        <dbReference type="EMBL" id="RRR52277.1"/>
    </source>
</evidence>
<comment type="caution">
    <text evidence="13">The sequence shown here is derived from an EMBL/GenBank/DDBJ whole genome shotgun (WGS) entry which is preliminary data.</text>
</comment>
<dbReference type="InterPro" id="IPR001460">
    <property type="entry name" value="PCN-bd_Tpept"/>
</dbReference>
<dbReference type="Pfam" id="PF03717">
    <property type="entry name" value="PBP_dimer"/>
    <property type="match status" value="1"/>
</dbReference>
<dbReference type="EMBL" id="RSDO01000011">
    <property type="protein sequence ID" value="RRR52277.1"/>
    <property type="molecule type" value="Genomic_DNA"/>
</dbReference>
<comment type="similarity">
    <text evidence="2">Belongs to the transpeptidase family.</text>
</comment>
<feature type="domain" description="Penicillin-binding protein transpeptidase" evidence="11">
    <location>
        <begin position="356"/>
        <end position="678"/>
    </location>
</feature>
<evidence type="ECO:0000259" key="12">
    <source>
        <dbReference type="Pfam" id="PF03717"/>
    </source>
</evidence>
<keyword evidence="5" id="KW-0133">Cell shape</keyword>
<dbReference type="InterPro" id="IPR047982">
    <property type="entry name" value="PBP2B"/>
</dbReference>
<comment type="subcellular location">
    <subcellularLocation>
        <location evidence="1">Cell membrane</location>
        <topology evidence="1">Single-pass membrane protein</topology>
    </subcellularLocation>
</comment>
<keyword evidence="9" id="KW-0961">Cell wall biogenesis/degradation</keyword>
<dbReference type="GO" id="GO:0008360">
    <property type="term" value="P:regulation of cell shape"/>
    <property type="evidence" value="ECO:0007669"/>
    <property type="project" value="UniProtKB-KW"/>
</dbReference>
<dbReference type="GO" id="GO:0009252">
    <property type="term" value="P:peptidoglycan biosynthetic process"/>
    <property type="evidence" value="ECO:0007669"/>
    <property type="project" value="UniProtKB-KW"/>
</dbReference>
<keyword evidence="7 10" id="KW-1133">Transmembrane helix</keyword>
<dbReference type="InterPro" id="IPR012338">
    <property type="entry name" value="Beta-lactam/transpept-like"/>
</dbReference>
<evidence type="ECO:0000313" key="14">
    <source>
        <dbReference type="Proteomes" id="UP000274117"/>
    </source>
</evidence>
<keyword evidence="4 10" id="KW-0812">Transmembrane</keyword>
<evidence type="ECO:0000256" key="6">
    <source>
        <dbReference type="ARBA" id="ARBA00022984"/>
    </source>
</evidence>
<feature type="domain" description="Penicillin-binding protein dimerisation" evidence="12">
    <location>
        <begin position="70"/>
        <end position="306"/>
    </location>
</feature>
<dbReference type="Gene3D" id="3.40.710.10">
    <property type="entry name" value="DD-peptidase/beta-lactamase superfamily"/>
    <property type="match status" value="1"/>
</dbReference>
<dbReference type="Gene3D" id="1.10.10.1230">
    <property type="entry name" value="Penicillin-binding protein, N-terminal non-catalytic domain, head sub-domain"/>
    <property type="match status" value="1"/>
</dbReference>
<evidence type="ECO:0000256" key="8">
    <source>
        <dbReference type="ARBA" id="ARBA00023136"/>
    </source>
</evidence>
<reference evidence="13 14" key="2">
    <citation type="submission" date="2018-12" db="EMBL/GenBank/DDBJ databases">
        <title>Whole-genome sequences of fifteen clinical Streptococcus suis strains isolated from pigs between 2006 and 2018.</title>
        <authorList>
            <person name="Stevens M.J.A."/>
            <person name="Cernela N."/>
            <person name="Spoerry Serrano N."/>
            <person name="Schmitt S."/>
            <person name="Schrenzel J."/>
            <person name="Stephan R."/>
        </authorList>
    </citation>
    <scope>NUCLEOTIDE SEQUENCE [LARGE SCALE GENOMIC DNA]</scope>
    <source>
        <strain evidence="13 14">PP422</strain>
    </source>
</reference>
<keyword evidence="8 10" id="KW-0472">Membrane</keyword>
<evidence type="ECO:0000256" key="1">
    <source>
        <dbReference type="ARBA" id="ARBA00004162"/>
    </source>
</evidence>
<evidence type="ECO:0000256" key="3">
    <source>
        <dbReference type="ARBA" id="ARBA00022475"/>
    </source>
</evidence>
<evidence type="ECO:0000256" key="9">
    <source>
        <dbReference type="ARBA" id="ARBA00023316"/>
    </source>
</evidence>
<evidence type="ECO:0000256" key="5">
    <source>
        <dbReference type="ARBA" id="ARBA00022960"/>
    </source>
</evidence>
<sequence length="696" mass="76342">MRSDVSNKLPSRVGREDRIIPRRLNMLFAIVVFLFSVLIARLVDMQLINKDFYVQKLETASQKVVSRSSVRGQIYDAKGLPLVENKLSQVVSFTRSNKITAKGIRDIAEKLIAWVSLPGDIRVSERDKADYLLADTDVYEKVVAELPREKRFGIDGNLLSEGTIYANAVESLDPKDLQLTEAEEKVVYLFTQMNKAGFFETVRLATQPLNAEQIALIASHEQDMPGVTTVTNWDRLVKDTSLSSIIGTVTTEQVGLPAEDAEDYLAKGYYLNDRVGTAYLEKQYEGVLQGQRELKEVKLNRNGNVESIDTIQEGQKGNNIKLTIDLAFQDGVNTILKKYFEADIAAGHAAYSDGIYAVAIDPNTGAILALSGYEHDKETNQVRENALGTITNVFVPGSIVKGATLAAGWEHGAISGNQVLTDQPIQFADSSPIKSWFTDYGSRPITAVEALQYSSNTYMLQIALNMLGQPYQPGMILKENDQLQTAMGELRTSFGQFGLGVSTGIDLPLESTGYIPKEFSLSNYLTNSFGQFDNYTPLQMAQYAATVANGGRRLAPHLVQGIYHNDENGGLGSLKEEVATKELNQVDLSPEEMALIQEGFYQVVYGGSSLATGRKIAEGASVPISAKTGTAETFVQAESGQLKNVVNTNIVAYAPSQNPQIAIAVVLPNLTDFYSDTSNMITTEIVNLYNSLYPMN</sequence>
<accession>A0A3R8SHA8</accession>
<gene>
    <name evidence="13" type="ORF">EI998_07205</name>
</gene>
<evidence type="ECO:0000259" key="11">
    <source>
        <dbReference type="Pfam" id="PF00905"/>
    </source>
</evidence>
<dbReference type="GO" id="GO:0071555">
    <property type="term" value="P:cell wall organization"/>
    <property type="evidence" value="ECO:0007669"/>
    <property type="project" value="UniProtKB-KW"/>
</dbReference>
<reference evidence="13 14" key="1">
    <citation type="submission" date="2018-11" db="EMBL/GenBank/DDBJ databases">
        <authorList>
            <person name="Stevens M.J."/>
            <person name="Cernela N."/>
            <person name="Spoerry Serrano N."/>
            <person name="Schmitt S."/>
            <person name="Schrenzel J."/>
            <person name="Stephan R."/>
        </authorList>
    </citation>
    <scope>NUCLEOTIDE SEQUENCE [LARGE SCALE GENOMIC DNA]</scope>
    <source>
        <strain evidence="13 14">PP422</strain>
    </source>
</reference>
<evidence type="ECO:0000256" key="4">
    <source>
        <dbReference type="ARBA" id="ARBA00022692"/>
    </source>
</evidence>
<dbReference type="Proteomes" id="UP000274117">
    <property type="component" value="Unassembled WGS sequence"/>
</dbReference>
<dbReference type="AlphaFoldDB" id="A0A3R8SHA8"/>
<dbReference type="SUPFAM" id="SSF56601">
    <property type="entry name" value="beta-lactamase/transpeptidase-like"/>
    <property type="match status" value="1"/>
</dbReference>
<dbReference type="Pfam" id="PF00905">
    <property type="entry name" value="Transpeptidase"/>
    <property type="match status" value="1"/>
</dbReference>
<dbReference type="Gene3D" id="3.90.1310.10">
    <property type="entry name" value="Penicillin-binding protein 2a (Domain 2)"/>
    <property type="match status" value="1"/>
</dbReference>
<evidence type="ECO:0000256" key="10">
    <source>
        <dbReference type="SAM" id="Phobius"/>
    </source>
</evidence>
<dbReference type="PANTHER" id="PTHR30627">
    <property type="entry name" value="PEPTIDOGLYCAN D,D-TRANSPEPTIDASE"/>
    <property type="match status" value="1"/>
</dbReference>
<organism evidence="13 14">
    <name type="scientific">Streptococcus suis</name>
    <dbReference type="NCBI Taxonomy" id="1307"/>
    <lineage>
        <taxon>Bacteria</taxon>
        <taxon>Bacillati</taxon>
        <taxon>Bacillota</taxon>
        <taxon>Bacilli</taxon>
        <taxon>Lactobacillales</taxon>
        <taxon>Streptococcaceae</taxon>
        <taxon>Streptococcus</taxon>
    </lineage>
</organism>
<dbReference type="InterPro" id="IPR050515">
    <property type="entry name" value="Beta-lactam/transpept"/>
</dbReference>
<dbReference type="GO" id="GO:0071972">
    <property type="term" value="F:peptidoglycan L,D-transpeptidase activity"/>
    <property type="evidence" value="ECO:0007669"/>
    <property type="project" value="InterPro"/>
</dbReference>
<evidence type="ECO:0000256" key="7">
    <source>
        <dbReference type="ARBA" id="ARBA00022989"/>
    </source>
</evidence>
<protein>
    <submittedName>
        <fullName evidence="13">Penicillin-binding protein 2</fullName>
    </submittedName>
</protein>
<dbReference type="NCBIfam" id="NF038278">
    <property type="entry name" value="strep_PBP2B"/>
    <property type="match status" value="1"/>
</dbReference>
<dbReference type="GO" id="GO:0008658">
    <property type="term" value="F:penicillin binding"/>
    <property type="evidence" value="ECO:0007669"/>
    <property type="project" value="InterPro"/>
</dbReference>
<evidence type="ECO:0000256" key="2">
    <source>
        <dbReference type="ARBA" id="ARBA00007171"/>
    </source>
</evidence>
<dbReference type="GO" id="GO:0005886">
    <property type="term" value="C:plasma membrane"/>
    <property type="evidence" value="ECO:0007669"/>
    <property type="project" value="UniProtKB-SubCell"/>
</dbReference>
<proteinExistence type="inferred from homology"/>
<keyword evidence="3" id="KW-1003">Cell membrane</keyword>
<dbReference type="InterPro" id="IPR005311">
    <property type="entry name" value="PBP_dimer"/>
</dbReference>
<keyword evidence="6" id="KW-0573">Peptidoglycan synthesis</keyword>
<feature type="transmembrane region" description="Helical" evidence="10">
    <location>
        <begin position="24"/>
        <end position="43"/>
    </location>
</feature>
<name>A0A3R8SHA8_STRSU</name>